<dbReference type="OrthoDB" id="10068564at2759"/>
<keyword evidence="2" id="KW-1185">Reference proteome</keyword>
<dbReference type="EMBL" id="VXIV02000363">
    <property type="protein sequence ID" value="KAF6038749.1"/>
    <property type="molecule type" value="Genomic_DNA"/>
</dbReference>
<dbReference type="AlphaFoldDB" id="A0A7J7KJH8"/>
<sequence length="73" mass="8168">MNFNEIKNSAAKCLEMGQVRKAMNNGLWSNCLPAYKAVMTELAEVEGVFMRSNRIVMPVSLRSITVELAHEGH</sequence>
<protein>
    <submittedName>
        <fullName evidence="1">Uncharacterized protein</fullName>
    </submittedName>
</protein>
<organism evidence="1 2">
    <name type="scientific">Bugula neritina</name>
    <name type="common">Brown bryozoan</name>
    <name type="synonym">Sertularia neritina</name>
    <dbReference type="NCBI Taxonomy" id="10212"/>
    <lineage>
        <taxon>Eukaryota</taxon>
        <taxon>Metazoa</taxon>
        <taxon>Spiralia</taxon>
        <taxon>Lophotrochozoa</taxon>
        <taxon>Bryozoa</taxon>
        <taxon>Gymnolaemata</taxon>
        <taxon>Cheilostomatida</taxon>
        <taxon>Flustrina</taxon>
        <taxon>Buguloidea</taxon>
        <taxon>Bugulidae</taxon>
        <taxon>Bugula</taxon>
    </lineage>
</organism>
<comment type="caution">
    <text evidence="1">The sequence shown here is derived from an EMBL/GenBank/DDBJ whole genome shotgun (WGS) entry which is preliminary data.</text>
</comment>
<evidence type="ECO:0000313" key="1">
    <source>
        <dbReference type="EMBL" id="KAF6038749.1"/>
    </source>
</evidence>
<name>A0A7J7KJH8_BUGNE</name>
<proteinExistence type="predicted"/>
<gene>
    <name evidence="1" type="ORF">EB796_002944</name>
</gene>
<dbReference type="Proteomes" id="UP000593567">
    <property type="component" value="Unassembled WGS sequence"/>
</dbReference>
<evidence type="ECO:0000313" key="2">
    <source>
        <dbReference type="Proteomes" id="UP000593567"/>
    </source>
</evidence>
<reference evidence="1" key="1">
    <citation type="submission" date="2020-06" db="EMBL/GenBank/DDBJ databases">
        <title>Draft genome of Bugula neritina, a colonial animal packing powerful symbionts and potential medicines.</title>
        <authorList>
            <person name="Rayko M."/>
        </authorList>
    </citation>
    <scope>NUCLEOTIDE SEQUENCE [LARGE SCALE GENOMIC DNA]</scope>
    <source>
        <strain evidence="1">Kwan_BN1</strain>
    </source>
</reference>
<accession>A0A7J7KJH8</accession>